<dbReference type="PROSITE" id="PS00136">
    <property type="entry name" value="SUBTILASE_ASP"/>
    <property type="match status" value="1"/>
</dbReference>
<evidence type="ECO:0000256" key="6">
    <source>
        <dbReference type="RuleBase" id="RU003355"/>
    </source>
</evidence>
<dbReference type="InterPro" id="IPR008979">
    <property type="entry name" value="Galactose-bd-like_sf"/>
</dbReference>
<keyword evidence="11" id="KW-1185">Reference proteome</keyword>
<feature type="active site" description="Charge relay system" evidence="5">
    <location>
        <position position="220"/>
    </location>
</feature>
<keyword evidence="7" id="KW-0732">Signal</keyword>
<name>A0ABY3FIH3_9GAMM</name>
<proteinExistence type="inferred from homology"/>
<reference evidence="10 11" key="1">
    <citation type="submission" date="2019-07" db="EMBL/GenBank/DDBJ databases">
        <title>Diversity of Bacteria from Kongsfjorden, Arctic.</title>
        <authorList>
            <person name="Yu Y."/>
        </authorList>
    </citation>
    <scope>NUCLEOTIDE SEQUENCE [LARGE SCALE GENOMIC DNA]</scope>
    <source>
        <strain evidence="10 11">SM1927</strain>
    </source>
</reference>
<dbReference type="InterPro" id="IPR050131">
    <property type="entry name" value="Peptidase_S8_subtilisin-like"/>
</dbReference>
<dbReference type="Pfam" id="PF00082">
    <property type="entry name" value="Peptidase_S8"/>
    <property type="match status" value="1"/>
</dbReference>
<feature type="signal peptide" evidence="7">
    <location>
        <begin position="1"/>
        <end position="25"/>
    </location>
</feature>
<dbReference type="Gene3D" id="3.40.50.200">
    <property type="entry name" value="Peptidase S8/S53 domain"/>
    <property type="match status" value="1"/>
</dbReference>
<dbReference type="InterPro" id="IPR022398">
    <property type="entry name" value="Peptidase_S8_His-AS"/>
</dbReference>
<evidence type="ECO:0000256" key="3">
    <source>
        <dbReference type="ARBA" id="ARBA00022801"/>
    </source>
</evidence>
<dbReference type="Gene3D" id="2.60.120.260">
    <property type="entry name" value="Galactose-binding domain-like"/>
    <property type="match status" value="1"/>
</dbReference>
<comment type="similarity">
    <text evidence="1 5 6">Belongs to the peptidase S8 family.</text>
</comment>
<evidence type="ECO:0000256" key="1">
    <source>
        <dbReference type="ARBA" id="ARBA00011073"/>
    </source>
</evidence>
<dbReference type="InterPro" id="IPR022409">
    <property type="entry name" value="PKD/Chitinase_dom"/>
</dbReference>
<evidence type="ECO:0000256" key="4">
    <source>
        <dbReference type="ARBA" id="ARBA00022825"/>
    </source>
</evidence>
<dbReference type="InterPro" id="IPR034204">
    <property type="entry name" value="PfSUB1-like_cat_dom"/>
</dbReference>
<dbReference type="PROSITE" id="PS00138">
    <property type="entry name" value="SUBTILASE_SER"/>
    <property type="match status" value="1"/>
</dbReference>
<dbReference type="InterPro" id="IPR015500">
    <property type="entry name" value="Peptidase_S8_subtilisin-rel"/>
</dbReference>
<dbReference type="PROSITE" id="PS00137">
    <property type="entry name" value="SUBTILASE_HIS"/>
    <property type="match status" value="1"/>
</dbReference>
<dbReference type="InterPro" id="IPR035986">
    <property type="entry name" value="PKD_dom_sf"/>
</dbReference>
<evidence type="ECO:0000313" key="10">
    <source>
        <dbReference type="EMBL" id="TVU85547.1"/>
    </source>
</evidence>
<dbReference type="InterPro" id="IPR036852">
    <property type="entry name" value="Peptidase_S8/S53_dom_sf"/>
</dbReference>
<dbReference type="CDD" id="cd07473">
    <property type="entry name" value="Peptidases_S8_Subtilisin_like"/>
    <property type="match status" value="1"/>
</dbReference>
<dbReference type="PROSITE" id="PS50093">
    <property type="entry name" value="PKD"/>
    <property type="match status" value="1"/>
</dbReference>
<feature type="domain" description="P/Homo B" evidence="9">
    <location>
        <begin position="542"/>
        <end position="670"/>
    </location>
</feature>
<keyword evidence="3 5" id="KW-0378">Hydrolase</keyword>
<dbReference type="InterPro" id="IPR000209">
    <property type="entry name" value="Peptidase_S8/S53_dom"/>
</dbReference>
<feature type="active site" description="Charge relay system" evidence="5">
    <location>
        <position position="385"/>
    </location>
</feature>
<dbReference type="PRINTS" id="PR00723">
    <property type="entry name" value="SUBTILISIN"/>
</dbReference>
<evidence type="ECO:0000256" key="2">
    <source>
        <dbReference type="ARBA" id="ARBA00022670"/>
    </source>
</evidence>
<dbReference type="InterPro" id="IPR013783">
    <property type="entry name" value="Ig-like_fold"/>
</dbReference>
<keyword evidence="4 5" id="KW-0720">Serine protease</keyword>
<comment type="caution">
    <text evidence="10">The sequence shown here is derived from an EMBL/GenBank/DDBJ whole genome shotgun (WGS) entry which is preliminary data.</text>
</comment>
<dbReference type="EMBL" id="VNFF01000003">
    <property type="protein sequence ID" value="TVU85547.1"/>
    <property type="molecule type" value="Genomic_DNA"/>
</dbReference>
<dbReference type="InterPro" id="IPR023828">
    <property type="entry name" value="Peptidase_S8_Ser-AS"/>
</dbReference>
<dbReference type="SMART" id="SM00089">
    <property type="entry name" value="PKD"/>
    <property type="match status" value="1"/>
</dbReference>
<dbReference type="PROSITE" id="PS51829">
    <property type="entry name" value="P_HOMO_B"/>
    <property type="match status" value="1"/>
</dbReference>
<dbReference type="Pfam" id="PF18911">
    <property type="entry name" value="PKD_4"/>
    <property type="match status" value="1"/>
</dbReference>
<dbReference type="PROSITE" id="PS51892">
    <property type="entry name" value="SUBTILASE"/>
    <property type="match status" value="1"/>
</dbReference>
<dbReference type="Gene3D" id="2.60.40.10">
    <property type="entry name" value="Immunoglobulins"/>
    <property type="match status" value="1"/>
</dbReference>
<evidence type="ECO:0000256" key="7">
    <source>
        <dbReference type="SAM" id="SignalP"/>
    </source>
</evidence>
<dbReference type="PANTHER" id="PTHR43806:SF11">
    <property type="entry name" value="CEREVISIN-RELATED"/>
    <property type="match status" value="1"/>
</dbReference>
<dbReference type="PANTHER" id="PTHR43806">
    <property type="entry name" value="PEPTIDASE S8"/>
    <property type="match status" value="1"/>
</dbReference>
<dbReference type="SUPFAM" id="SSF49785">
    <property type="entry name" value="Galactose-binding domain-like"/>
    <property type="match status" value="1"/>
</dbReference>
<dbReference type="InterPro" id="IPR054399">
    <property type="entry name" value="Fervidolysin-like_N_prodom"/>
</dbReference>
<feature type="domain" description="PKD" evidence="8">
    <location>
        <begin position="669"/>
        <end position="749"/>
    </location>
</feature>
<dbReference type="Proteomes" id="UP000317938">
    <property type="component" value="Unassembled WGS sequence"/>
</dbReference>
<gene>
    <name evidence="10" type="ORF">FQP85_04280</name>
</gene>
<evidence type="ECO:0000259" key="9">
    <source>
        <dbReference type="PROSITE" id="PS51829"/>
    </source>
</evidence>
<dbReference type="InterPro" id="IPR023827">
    <property type="entry name" value="Peptidase_S8_Asp-AS"/>
</dbReference>
<evidence type="ECO:0000256" key="5">
    <source>
        <dbReference type="PROSITE-ProRule" id="PRU01240"/>
    </source>
</evidence>
<feature type="active site" description="Charge relay system" evidence="5">
    <location>
        <position position="165"/>
    </location>
</feature>
<dbReference type="Pfam" id="PF22148">
    <property type="entry name" value="Fervidolysin_NPro-like"/>
    <property type="match status" value="1"/>
</dbReference>
<accession>A0ABY3FIH3</accession>
<dbReference type="SUPFAM" id="SSF49299">
    <property type="entry name" value="PKD domain"/>
    <property type="match status" value="1"/>
</dbReference>
<organism evidence="10 11">
    <name type="scientific">Pseudoalteromonas neustonica</name>
    <dbReference type="NCBI Taxonomy" id="1840331"/>
    <lineage>
        <taxon>Bacteria</taxon>
        <taxon>Pseudomonadati</taxon>
        <taxon>Pseudomonadota</taxon>
        <taxon>Gammaproteobacteria</taxon>
        <taxon>Alteromonadales</taxon>
        <taxon>Pseudoalteromonadaceae</taxon>
        <taxon>Pseudoalteromonas</taxon>
    </lineage>
</organism>
<evidence type="ECO:0000259" key="8">
    <source>
        <dbReference type="PROSITE" id="PS50093"/>
    </source>
</evidence>
<dbReference type="InterPro" id="IPR000601">
    <property type="entry name" value="PKD_dom"/>
</dbReference>
<dbReference type="SUPFAM" id="SSF52743">
    <property type="entry name" value="Subtilisin-like"/>
    <property type="match status" value="1"/>
</dbReference>
<sequence length="833" mass="87488">MKTKLSILSLAILPCLAAAQVTTIAAEPSARASQDSLLVMYKKGTSVAMRSQARSLVKAKVSDLNKDGVDDNYSSILSGRLAKFEVTGMSTKQAIKLLQTHAAVEYVEPDYRVSIATAPNDPDFSKLWGLHNEGQSGGTADADIDALEAWSITTGGKDVVVGVIDTGVDHSHSDLTANMWINPNEIAGDGIDNDDNGYIDDVHGINAITNVGDPMDDQGHGTHVSGTIGAAGNNNNGVVGVNHEAAIVGCKFLDASGSGSTSDAIKCIDYMVSLKNAGVNVRVLNNSWGGGGFSQALADAITASEQADILFVAAAGNDAVDNDQNPHYPSNYEHESVLSVASTDRNDNMSDFSQWGLTSVDLGAPGSAILSTVPGNGYATYSGTSMATPHVAGVAALVLSLNPDLSTSELKQLLMDSGDDNAQLAGKTVSGKRLNANQALEQADPTPSFKLSVTPTAQQITAGETATYTFEIGSIAQWQGVVDLELIGDLAGASLSANTATPGDVVILSVPTQESTQWGRYDFSVNASSGELAKQKSVSLLVDPVGLNDFTYTNDTAVAIPDNNVDGVDSVITVNDPLTVFATQASIDISHTYIGDLIVTLTSPRGTSSTLHSQSGGSAEDIVQSYSLADFNGEVATGDWVLHVEDTYAADTGTLNNWSLTFSAIGEVTPQPPQADFDYDAQALTVSFTDSSSDANNDITQWSWDFGDGATSTDANPVHAYAQSGNYQVTLTVTDSEGNTDSSVQTVVVSDVAIALSLTRANKTRLNTMRVDLSWEQVGAQSLNVYRNGEFVGTTTDNGRHRDFLRNATLPAYDYQVCVTADVCSNIVIVTFE</sequence>
<dbReference type="CDD" id="cd00146">
    <property type="entry name" value="PKD"/>
    <property type="match status" value="1"/>
</dbReference>
<feature type="chain" id="PRO_5047468675" evidence="7">
    <location>
        <begin position="26"/>
        <end position="833"/>
    </location>
</feature>
<dbReference type="RefSeq" id="WP_145234520.1">
    <property type="nucleotide sequence ID" value="NZ_VNFF01000003.1"/>
</dbReference>
<keyword evidence="2 5" id="KW-0645">Protease</keyword>
<dbReference type="InterPro" id="IPR002884">
    <property type="entry name" value="P_dom"/>
</dbReference>
<evidence type="ECO:0000313" key="11">
    <source>
        <dbReference type="Proteomes" id="UP000317938"/>
    </source>
</evidence>
<dbReference type="Pfam" id="PF01483">
    <property type="entry name" value="P_proprotein"/>
    <property type="match status" value="1"/>
</dbReference>
<protein>
    <submittedName>
        <fullName evidence="10">S8 family serine peptidase</fullName>
    </submittedName>
</protein>